<organism evidence="1 2">
    <name type="scientific">Zarea fungicola</name>
    <dbReference type="NCBI Taxonomy" id="93591"/>
    <lineage>
        <taxon>Eukaryota</taxon>
        <taxon>Fungi</taxon>
        <taxon>Dikarya</taxon>
        <taxon>Ascomycota</taxon>
        <taxon>Pezizomycotina</taxon>
        <taxon>Sordariomycetes</taxon>
        <taxon>Hypocreomycetidae</taxon>
        <taxon>Hypocreales</taxon>
        <taxon>Cordycipitaceae</taxon>
        <taxon>Zarea</taxon>
    </lineage>
</organism>
<proteinExistence type="predicted"/>
<accession>A0ACC1MII4</accession>
<dbReference type="EMBL" id="JANJQO010002747">
    <property type="protein sequence ID" value="KAJ2966084.1"/>
    <property type="molecule type" value="Genomic_DNA"/>
</dbReference>
<evidence type="ECO:0000313" key="1">
    <source>
        <dbReference type="EMBL" id="KAJ2966084.1"/>
    </source>
</evidence>
<evidence type="ECO:0000313" key="2">
    <source>
        <dbReference type="Proteomes" id="UP001143910"/>
    </source>
</evidence>
<reference evidence="1" key="1">
    <citation type="submission" date="2022-08" db="EMBL/GenBank/DDBJ databases">
        <title>Genome Sequence of Lecanicillium fungicola.</title>
        <authorList>
            <person name="Buettner E."/>
        </authorList>
    </citation>
    <scope>NUCLEOTIDE SEQUENCE</scope>
    <source>
        <strain evidence="1">Babe33</strain>
    </source>
</reference>
<protein>
    <submittedName>
        <fullName evidence="1">Uncharacterized protein</fullName>
    </submittedName>
</protein>
<name>A0ACC1MII4_9HYPO</name>
<dbReference type="Proteomes" id="UP001143910">
    <property type="component" value="Unassembled WGS sequence"/>
</dbReference>
<comment type="caution">
    <text evidence="1">The sequence shown here is derived from an EMBL/GenBank/DDBJ whole genome shotgun (WGS) entry which is preliminary data.</text>
</comment>
<keyword evidence="2" id="KW-1185">Reference proteome</keyword>
<sequence length="247" mass="27933">MSIYLCGRHRGWQEATRTRILRIAHIQHLQNVRIRVPDDEEAQPRSEKNKKSKAKKGGRLTRLKEALGMRNLETRATDVVAAGGNETGMRATSPLQIQFHSGPNAVSSSADEFQAAVHNLLGYAPRERSSPNSNEDEQRGRQTEHQHSEREARQEQGCMEDQHQQENAGEQGQDETQELAENHVEEPVDGRELEAQPEHPAELFSACRNCGSPLPPYEEVEPWRFSWQGDDEASYRPEKRKPSPAGI</sequence>
<gene>
    <name evidence="1" type="ORF">NQ176_g10312</name>
</gene>